<evidence type="ECO:0000256" key="6">
    <source>
        <dbReference type="ARBA" id="ARBA00022670"/>
    </source>
</evidence>
<keyword evidence="7" id="KW-0479">Metal-binding</keyword>
<evidence type="ECO:0000256" key="12">
    <source>
        <dbReference type="ARBA" id="ARBA00023049"/>
    </source>
</evidence>
<dbReference type="InterPro" id="IPR000834">
    <property type="entry name" value="Peptidase_M14"/>
</dbReference>
<dbReference type="Gene3D" id="3.30.70.340">
    <property type="entry name" value="Metallocarboxypeptidase-like"/>
    <property type="match status" value="1"/>
</dbReference>
<dbReference type="EMBL" id="ML975192">
    <property type="protein sequence ID" value="KAF1808059.1"/>
    <property type="molecule type" value="Genomic_DNA"/>
</dbReference>
<dbReference type="GO" id="GO:0008270">
    <property type="term" value="F:zinc ion binding"/>
    <property type="evidence" value="ECO:0007669"/>
    <property type="project" value="InterPro"/>
</dbReference>
<evidence type="ECO:0000256" key="10">
    <source>
        <dbReference type="ARBA" id="ARBA00022833"/>
    </source>
</evidence>
<reference evidence="20" key="3">
    <citation type="submission" date="2025-04" db="UniProtKB">
        <authorList>
            <consortium name="RefSeq"/>
        </authorList>
    </citation>
    <scope>IDENTIFICATION</scope>
    <source>
        <strain evidence="20">CBS 781.70</strain>
    </source>
</reference>
<dbReference type="SMART" id="SM00631">
    <property type="entry name" value="Zn_pept"/>
    <property type="match status" value="1"/>
</dbReference>
<evidence type="ECO:0000256" key="13">
    <source>
        <dbReference type="ARBA" id="ARBA00023145"/>
    </source>
</evidence>
<dbReference type="Proteomes" id="UP000504638">
    <property type="component" value="Unplaced"/>
</dbReference>
<sequence length="425" mass="47836">MKSIFLLSVLLASSVATPLAAKPGKVSYDEHKVFRVKSRENFAEMQSKLHEMGLDEWHVNNIGEPFVDVMVAPDQMDEFLSLGYDTTVFVGNVADAIAEEEQPGRYNAKVALDALPDVSSNSYFDNYHNYNDHIAFLTDLAAQFPDKAEILSAGKTYEGRDITAIHFWGQSKGKPAIIMQSTVHAREWVTTMVNEYIAYDLLTMYSSDAKVKSWLDKYDFYVFPFSNPDGFVYSQTNERMWRKNRMPVSSSFCQGIDINRNWPFQWNVQNGASTDPCAQDYRGTAANSAPETKALVSFATQLRDTTGIQMYMDWHAYAQLWMTPFGYSCDVFPQNDFRYQQLIEGATAAVKTAGGQQYDGGRICPKIYQVSGGSVDYMDAVANTTFAFTAELRDTGNYGFLLPANQIRPTAIESYAGIQYLLENM</sequence>
<dbReference type="AlphaFoldDB" id="A0A6G1FQU9"/>
<dbReference type="PANTHER" id="PTHR11705">
    <property type="entry name" value="PROTEASE FAMILY M14 CARBOXYPEPTIDASE A,B"/>
    <property type="match status" value="1"/>
</dbReference>
<keyword evidence="13" id="KW-0865">Zymogen</keyword>
<proteinExistence type="inferred from homology"/>
<keyword evidence="14" id="KW-1015">Disulfide bond</keyword>
<evidence type="ECO:0000256" key="9">
    <source>
        <dbReference type="ARBA" id="ARBA00022801"/>
    </source>
</evidence>
<evidence type="ECO:0000256" key="3">
    <source>
        <dbReference type="ARBA" id="ARBA00004613"/>
    </source>
</evidence>
<accession>A0A6G1FQU9</accession>
<dbReference type="GO" id="GO:0006508">
    <property type="term" value="P:proteolysis"/>
    <property type="evidence" value="ECO:0007669"/>
    <property type="project" value="UniProtKB-KW"/>
</dbReference>
<gene>
    <name evidence="18 20" type="ORF">P152DRAFT_257686</name>
</gene>
<feature type="signal peptide" evidence="16">
    <location>
        <begin position="1"/>
        <end position="16"/>
    </location>
</feature>
<dbReference type="GO" id="GO:0004181">
    <property type="term" value="F:metallocarboxypeptidase activity"/>
    <property type="evidence" value="ECO:0007669"/>
    <property type="project" value="InterPro"/>
</dbReference>
<keyword evidence="11" id="KW-0843">Virulence</keyword>
<dbReference type="FunFam" id="3.40.630.10:FF:000165">
    <property type="entry name" value="Glucan 1,4-alpha-glucosidase, putative"/>
    <property type="match status" value="1"/>
</dbReference>
<dbReference type="Pfam" id="PF00246">
    <property type="entry name" value="Peptidase_M14"/>
    <property type="match status" value="1"/>
</dbReference>
<dbReference type="CDD" id="cd03860">
    <property type="entry name" value="M14_CP_A-B_like"/>
    <property type="match status" value="1"/>
</dbReference>
<dbReference type="PROSITE" id="PS00132">
    <property type="entry name" value="CARBOXYPEPT_ZN_1"/>
    <property type="match status" value="1"/>
</dbReference>
<dbReference type="PRINTS" id="PR00765">
    <property type="entry name" value="CRBOXYPTASEA"/>
</dbReference>
<dbReference type="RefSeq" id="XP_033529690.1">
    <property type="nucleotide sequence ID" value="XM_033674762.1"/>
</dbReference>
<protein>
    <submittedName>
        <fullName evidence="18 20">Zinc carboxypeptidase</fullName>
    </submittedName>
</protein>
<keyword evidence="18 20" id="KW-0121">Carboxypeptidase</keyword>
<keyword evidence="6" id="KW-0645">Protease</keyword>
<evidence type="ECO:0000256" key="1">
    <source>
        <dbReference type="ARBA" id="ARBA00001947"/>
    </source>
</evidence>
<evidence type="ECO:0000313" key="19">
    <source>
        <dbReference type="Proteomes" id="UP000504638"/>
    </source>
</evidence>
<dbReference type="InterPro" id="IPR036990">
    <property type="entry name" value="M14A-like_propep"/>
</dbReference>
<dbReference type="PROSITE" id="PS52035">
    <property type="entry name" value="PEPTIDASE_M14"/>
    <property type="match status" value="1"/>
</dbReference>
<comment type="function">
    <text evidence="2">Extracellular metalloprotease that contributes to pathogenicity.</text>
</comment>
<reference evidence="18 20" key="1">
    <citation type="submission" date="2020-01" db="EMBL/GenBank/DDBJ databases">
        <authorList>
            <consortium name="DOE Joint Genome Institute"/>
            <person name="Haridas S."/>
            <person name="Albert R."/>
            <person name="Binder M."/>
            <person name="Bloem J."/>
            <person name="Labutti K."/>
            <person name="Salamov A."/>
            <person name="Andreopoulos B."/>
            <person name="Baker S.E."/>
            <person name="Barry K."/>
            <person name="Bills G."/>
            <person name="Bluhm B.H."/>
            <person name="Cannon C."/>
            <person name="Castanera R."/>
            <person name="Culley D.E."/>
            <person name="Daum C."/>
            <person name="Ezra D."/>
            <person name="Gonzalez J.B."/>
            <person name="Henrissat B."/>
            <person name="Kuo A."/>
            <person name="Liang C."/>
            <person name="Lipzen A."/>
            <person name="Lutzoni F."/>
            <person name="Magnuson J."/>
            <person name="Mondo S."/>
            <person name="Nolan M."/>
            <person name="Ohm R."/>
            <person name="Pangilinan J."/>
            <person name="Park H.-J."/>
            <person name="Ramirez L."/>
            <person name="Alfaro M."/>
            <person name="Sun H."/>
            <person name="Tritt A."/>
            <person name="Yoshinaga Y."/>
            <person name="Zwiers L.-H."/>
            <person name="Turgeon B.G."/>
            <person name="Goodwin S.B."/>
            <person name="Spatafora J.W."/>
            <person name="Crous P.W."/>
            <person name="Grigoriev I.V."/>
        </authorList>
    </citation>
    <scope>NUCLEOTIDE SEQUENCE</scope>
    <source>
        <strain evidence="18 20">CBS 781.70</strain>
    </source>
</reference>
<keyword evidence="5" id="KW-0964">Secreted</keyword>
<organism evidence="18">
    <name type="scientific">Eremomyces bilateralis CBS 781.70</name>
    <dbReference type="NCBI Taxonomy" id="1392243"/>
    <lineage>
        <taxon>Eukaryota</taxon>
        <taxon>Fungi</taxon>
        <taxon>Dikarya</taxon>
        <taxon>Ascomycota</taxon>
        <taxon>Pezizomycotina</taxon>
        <taxon>Dothideomycetes</taxon>
        <taxon>Dothideomycetes incertae sedis</taxon>
        <taxon>Eremomycetales</taxon>
        <taxon>Eremomycetaceae</taxon>
        <taxon>Eremomyces</taxon>
    </lineage>
</organism>
<reference evidence="20" key="2">
    <citation type="submission" date="2020-04" db="EMBL/GenBank/DDBJ databases">
        <authorList>
            <consortium name="NCBI Genome Project"/>
        </authorList>
    </citation>
    <scope>NUCLEOTIDE SEQUENCE</scope>
    <source>
        <strain evidence="20">CBS 781.70</strain>
    </source>
</reference>
<evidence type="ECO:0000256" key="7">
    <source>
        <dbReference type="ARBA" id="ARBA00022723"/>
    </source>
</evidence>
<dbReference type="PANTHER" id="PTHR11705:SF143">
    <property type="entry name" value="SLL0236 PROTEIN"/>
    <property type="match status" value="1"/>
</dbReference>
<comment type="similarity">
    <text evidence="4 15">Belongs to the peptidase M14 family.</text>
</comment>
<evidence type="ECO:0000259" key="17">
    <source>
        <dbReference type="PROSITE" id="PS52035"/>
    </source>
</evidence>
<evidence type="ECO:0000256" key="8">
    <source>
        <dbReference type="ARBA" id="ARBA00022729"/>
    </source>
</evidence>
<keyword evidence="12" id="KW-0482">Metalloprotease</keyword>
<evidence type="ECO:0000256" key="11">
    <source>
        <dbReference type="ARBA" id="ARBA00023026"/>
    </source>
</evidence>
<dbReference type="SUPFAM" id="SSF54897">
    <property type="entry name" value="Protease propeptides/inhibitors"/>
    <property type="match status" value="1"/>
</dbReference>
<evidence type="ECO:0000313" key="18">
    <source>
        <dbReference type="EMBL" id="KAF1808059.1"/>
    </source>
</evidence>
<evidence type="ECO:0000313" key="20">
    <source>
        <dbReference type="RefSeq" id="XP_033529690.1"/>
    </source>
</evidence>
<dbReference type="GO" id="GO:0005576">
    <property type="term" value="C:extracellular region"/>
    <property type="evidence" value="ECO:0007669"/>
    <property type="project" value="UniProtKB-SubCell"/>
</dbReference>
<keyword evidence="19" id="KW-1185">Reference proteome</keyword>
<evidence type="ECO:0000256" key="4">
    <source>
        <dbReference type="ARBA" id="ARBA00005988"/>
    </source>
</evidence>
<dbReference type="Gene3D" id="3.40.630.10">
    <property type="entry name" value="Zn peptidases"/>
    <property type="match status" value="1"/>
</dbReference>
<feature type="chain" id="PRO_5044631512" evidence="16">
    <location>
        <begin position="17"/>
        <end position="425"/>
    </location>
</feature>
<dbReference type="SUPFAM" id="SSF53187">
    <property type="entry name" value="Zn-dependent exopeptidases"/>
    <property type="match status" value="1"/>
</dbReference>
<keyword evidence="9" id="KW-0378">Hydrolase</keyword>
<name>A0A6G1FQU9_9PEZI</name>
<evidence type="ECO:0000256" key="16">
    <source>
        <dbReference type="SAM" id="SignalP"/>
    </source>
</evidence>
<dbReference type="InterPro" id="IPR057246">
    <property type="entry name" value="CARBOXYPEPT_ZN_1"/>
</dbReference>
<keyword evidence="10" id="KW-0862">Zinc</keyword>
<comment type="cofactor">
    <cofactor evidence="1">
        <name>Zn(2+)</name>
        <dbReference type="ChEBI" id="CHEBI:29105"/>
    </cofactor>
</comment>
<keyword evidence="8 16" id="KW-0732">Signal</keyword>
<evidence type="ECO:0000256" key="14">
    <source>
        <dbReference type="ARBA" id="ARBA00023157"/>
    </source>
</evidence>
<evidence type="ECO:0000256" key="5">
    <source>
        <dbReference type="ARBA" id="ARBA00022525"/>
    </source>
</evidence>
<feature type="active site" description="Proton donor/acceptor" evidence="15">
    <location>
        <position position="391"/>
    </location>
</feature>
<evidence type="ECO:0000256" key="2">
    <source>
        <dbReference type="ARBA" id="ARBA00003091"/>
    </source>
</evidence>
<feature type="domain" description="Peptidase M14" evidence="17">
    <location>
        <begin position="126"/>
        <end position="425"/>
    </location>
</feature>
<dbReference type="OrthoDB" id="3626597at2759"/>
<evidence type="ECO:0000256" key="15">
    <source>
        <dbReference type="PROSITE-ProRule" id="PRU01379"/>
    </source>
</evidence>
<comment type="subcellular location">
    <subcellularLocation>
        <location evidence="3">Secreted</location>
    </subcellularLocation>
</comment>
<dbReference type="GeneID" id="54415332"/>